<reference evidence="2 3" key="1">
    <citation type="journal article" date="2011" name="Plasmid">
        <title>Streptomyces turgidiscabies Car8 contains a modular pathogenicity island that shares virulence genes with other actinobacterial plant pathogens.</title>
        <authorList>
            <person name="Huguet-Tapia J.C."/>
            <person name="Badger J.H."/>
            <person name="Loria R."/>
            <person name="Pettis G.S."/>
        </authorList>
    </citation>
    <scope>NUCLEOTIDE SEQUENCE [LARGE SCALE GENOMIC DNA]</scope>
    <source>
        <strain evidence="2 3">Car8</strain>
    </source>
</reference>
<dbReference type="EMBL" id="AEJB01000110">
    <property type="protein sequence ID" value="ELP70013.1"/>
    <property type="molecule type" value="Genomic_DNA"/>
</dbReference>
<feature type="compositionally biased region" description="Low complexity" evidence="1">
    <location>
        <begin position="41"/>
        <end position="50"/>
    </location>
</feature>
<evidence type="ECO:0000256" key="1">
    <source>
        <dbReference type="SAM" id="MobiDB-lite"/>
    </source>
</evidence>
<keyword evidence="3" id="KW-1185">Reference proteome</keyword>
<sequence length="66" mass="6901">MESGGGAVRAVLAGWGGVRVDPRWFGYAGRPWPLAAQPGACPAAPSLSPALPGPPDKWYDLSAQRR</sequence>
<proteinExistence type="predicted"/>
<gene>
    <name evidence="2" type="ORF">STRTUCAR8_02452</name>
</gene>
<comment type="caution">
    <text evidence="2">The sequence shown here is derived from an EMBL/GenBank/DDBJ whole genome shotgun (WGS) entry which is preliminary data.</text>
</comment>
<name>L7FF56_STRT8</name>
<feature type="region of interest" description="Disordered" evidence="1">
    <location>
        <begin position="41"/>
        <end position="66"/>
    </location>
</feature>
<dbReference type="AlphaFoldDB" id="L7FF56"/>
<dbReference type="Proteomes" id="UP000010931">
    <property type="component" value="Unassembled WGS sequence"/>
</dbReference>
<evidence type="ECO:0000313" key="2">
    <source>
        <dbReference type="EMBL" id="ELP70013.1"/>
    </source>
</evidence>
<evidence type="ECO:0000313" key="3">
    <source>
        <dbReference type="Proteomes" id="UP000010931"/>
    </source>
</evidence>
<protein>
    <submittedName>
        <fullName evidence="2">Uncharacterized protein</fullName>
    </submittedName>
</protein>
<organism evidence="2 3">
    <name type="scientific">Streptomyces turgidiscabies (strain Car8)</name>
    <dbReference type="NCBI Taxonomy" id="698760"/>
    <lineage>
        <taxon>Bacteria</taxon>
        <taxon>Bacillati</taxon>
        <taxon>Actinomycetota</taxon>
        <taxon>Actinomycetes</taxon>
        <taxon>Kitasatosporales</taxon>
        <taxon>Streptomycetaceae</taxon>
        <taxon>Streptomyces</taxon>
    </lineage>
</organism>
<accession>L7FF56</accession>